<proteinExistence type="predicted"/>
<evidence type="ECO:0000256" key="2">
    <source>
        <dbReference type="SAM" id="MobiDB-lite"/>
    </source>
</evidence>
<keyword evidence="1" id="KW-0175">Coiled coil</keyword>
<organism evidence="4 5">
    <name type="scientific">Obba rivulosa</name>
    <dbReference type="NCBI Taxonomy" id="1052685"/>
    <lineage>
        <taxon>Eukaryota</taxon>
        <taxon>Fungi</taxon>
        <taxon>Dikarya</taxon>
        <taxon>Basidiomycota</taxon>
        <taxon>Agaricomycotina</taxon>
        <taxon>Agaricomycetes</taxon>
        <taxon>Polyporales</taxon>
        <taxon>Gelatoporiaceae</taxon>
        <taxon>Obba</taxon>
    </lineage>
</organism>
<dbReference type="OrthoDB" id="10255512at2759"/>
<evidence type="ECO:0000313" key="5">
    <source>
        <dbReference type="Proteomes" id="UP000250043"/>
    </source>
</evidence>
<feature type="transmembrane region" description="Helical" evidence="3">
    <location>
        <begin position="80"/>
        <end position="103"/>
    </location>
</feature>
<feature type="coiled-coil region" evidence="1">
    <location>
        <begin position="277"/>
        <end position="336"/>
    </location>
</feature>
<evidence type="ECO:0000313" key="4">
    <source>
        <dbReference type="EMBL" id="OCH84028.1"/>
    </source>
</evidence>
<sequence length="617" mass="69817">MSLTLRRNLTVDMDPVPGGRLFALLWWFTSITTVNLALVWGLFSLLSNLAVTLLSVSPIALLTMEYPFKPLPPLEDFTMPQAVGAIFIVVFVFQILPLLHWVIKWTVHITLLRIGSLFSDGEAQKVRRLMRQTQRRNTKYKRTLSVTKKKQVATHSRTVSLKVQVATLFSKNASLLSETDSLRSDTAALQADKAALISASAQLQAKFDALRKREDRLNQAWMYQHSENKTHCARITTLELEKAELVMDRIALRSRATCLDSANKDLRAERDTSREDTQALRTQLESLHLENETLRSERDNLEAHSNFPESVLRAERDELQSLLDASNQERDVLQLRLGASNIDRNHLQLRLNASDAERKRLDAANMACGNLWSLLDASRMERDDLKSRLDAASMERDNLKSHLDAASMERDDLKSRLDAASMERDNLLTYLKASNTEHDDLRWHLHDGLLARLNTSLSNPETARAQSSFEPRNITLEVQTTELDQQQDKVWYHYVKLGIDNIVLSLRIRQQQRLQRRETASVASHPQIVGADPSGPEPPPSPTAQAGFETDADTNEHTADTELIAADREDGHEAMTHSEDTSAQREYLNPASSSWSARSQSSHSALPTGRQVLDYRH</sequence>
<accession>A0A8E2DIS2</accession>
<name>A0A8E2DIS2_9APHY</name>
<dbReference type="Proteomes" id="UP000250043">
    <property type="component" value="Unassembled WGS sequence"/>
</dbReference>
<evidence type="ECO:0000256" key="1">
    <source>
        <dbReference type="SAM" id="Coils"/>
    </source>
</evidence>
<dbReference type="EMBL" id="KV722738">
    <property type="protein sequence ID" value="OCH84028.1"/>
    <property type="molecule type" value="Genomic_DNA"/>
</dbReference>
<feature type="compositionally biased region" description="Basic and acidic residues" evidence="2">
    <location>
        <begin position="554"/>
        <end position="583"/>
    </location>
</feature>
<reference evidence="4 5" key="1">
    <citation type="submission" date="2016-07" db="EMBL/GenBank/DDBJ databases">
        <title>Draft genome of the white-rot fungus Obba rivulosa 3A-2.</title>
        <authorList>
            <consortium name="DOE Joint Genome Institute"/>
            <person name="Miettinen O."/>
            <person name="Riley R."/>
            <person name="Acob R."/>
            <person name="Barry K."/>
            <person name="Cullen D."/>
            <person name="De Vries R."/>
            <person name="Hainaut M."/>
            <person name="Hatakka A."/>
            <person name="Henrissat B."/>
            <person name="Hilden K."/>
            <person name="Kuo R."/>
            <person name="Labutti K."/>
            <person name="Lipzen A."/>
            <person name="Makela M.R."/>
            <person name="Sandor L."/>
            <person name="Spatafora J.W."/>
            <person name="Grigoriev I.V."/>
            <person name="Hibbett D.S."/>
        </authorList>
    </citation>
    <scope>NUCLEOTIDE SEQUENCE [LARGE SCALE GENOMIC DNA]</scope>
    <source>
        <strain evidence="4 5">3A-2</strain>
    </source>
</reference>
<keyword evidence="3" id="KW-0472">Membrane</keyword>
<feature type="compositionally biased region" description="Low complexity" evidence="2">
    <location>
        <begin position="591"/>
        <end position="605"/>
    </location>
</feature>
<feature type="region of interest" description="Disordered" evidence="2">
    <location>
        <begin position="517"/>
        <end position="617"/>
    </location>
</feature>
<feature type="coiled-coil region" evidence="1">
    <location>
        <begin position="375"/>
        <end position="423"/>
    </location>
</feature>
<gene>
    <name evidence="4" type="ORF">OBBRIDRAFT_454707</name>
</gene>
<dbReference type="AlphaFoldDB" id="A0A8E2DIS2"/>
<evidence type="ECO:0000256" key="3">
    <source>
        <dbReference type="SAM" id="Phobius"/>
    </source>
</evidence>
<feature type="transmembrane region" description="Helical" evidence="3">
    <location>
        <begin position="21"/>
        <end position="43"/>
    </location>
</feature>
<keyword evidence="3" id="KW-0812">Transmembrane</keyword>
<keyword evidence="3" id="KW-1133">Transmembrane helix</keyword>
<keyword evidence="5" id="KW-1185">Reference proteome</keyword>
<protein>
    <submittedName>
        <fullName evidence="4">Uncharacterized protein</fullName>
    </submittedName>
</protein>